<dbReference type="Proteomes" id="UP000289738">
    <property type="component" value="Chromosome A02"/>
</dbReference>
<accession>A0A445E5S8</accession>
<evidence type="ECO:0000313" key="1">
    <source>
        <dbReference type="EMBL" id="RYR70665.1"/>
    </source>
</evidence>
<evidence type="ECO:0000313" key="2">
    <source>
        <dbReference type="Proteomes" id="UP000289738"/>
    </source>
</evidence>
<sequence length="83" mass="9548">MTYHTYYVADGYLISLQRTHGLKYPFMVKRLACMVISGVARSDSVDILQPANLTPQMISRMEEEFGLLWNAFRKTLISDEDIS</sequence>
<gene>
    <name evidence="1" type="ORF">Ahy_A02g004990</name>
</gene>
<protein>
    <submittedName>
        <fullName evidence="1">Uncharacterized protein</fullName>
    </submittedName>
</protein>
<comment type="caution">
    <text evidence="1">The sequence shown here is derived from an EMBL/GenBank/DDBJ whole genome shotgun (WGS) entry which is preliminary data.</text>
</comment>
<reference evidence="1 2" key="1">
    <citation type="submission" date="2019-01" db="EMBL/GenBank/DDBJ databases">
        <title>Sequencing of cultivated peanut Arachis hypogaea provides insights into genome evolution and oil improvement.</title>
        <authorList>
            <person name="Chen X."/>
        </authorList>
    </citation>
    <scope>NUCLEOTIDE SEQUENCE [LARGE SCALE GENOMIC DNA]</scope>
    <source>
        <strain evidence="2">cv. Fuhuasheng</strain>
        <tissue evidence="1">Leaves</tissue>
    </source>
</reference>
<proteinExistence type="predicted"/>
<name>A0A445E5S8_ARAHY</name>
<dbReference type="AlphaFoldDB" id="A0A445E5S8"/>
<dbReference type="EMBL" id="SDMP01000002">
    <property type="protein sequence ID" value="RYR70665.1"/>
    <property type="molecule type" value="Genomic_DNA"/>
</dbReference>
<keyword evidence="2" id="KW-1185">Reference proteome</keyword>
<organism evidence="1 2">
    <name type="scientific">Arachis hypogaea</name>
    <name type="common">Peanut</name>
    <dbReference type="NCBI Taxonomy" id="3818"/>
    <lineage>
        <taxon>Eukaryota</taxon>
        <taxon>Viridiplantae</taxon>
        <taxon>Streptophyta</taxon>
        <taxon>Embryophyta</taxon>
        <taxon>Tracheophyta</taxon>
        <taxon>Spermatophyta</taxon>
        <taxon>Magnoliopsida</taxon>
        <taxon>eudicotyledons</taxon>
        <taxon>Gunneridae</taxon>
        <taxon>Pentapetalae</taxon>
        <taxon>rosids</taxon>
        <taxon>fabids</taxon>
        <taxon>Fabales</taxon>
        <taxon>Fabaceae</taxon>
        <taxon>Papilionoideae</taxon>
        <taxon>50 kb inversion clade</taxon>
        <taxon>dalbergioids sensu lato</taxon>
        <taxon>Dalbergieae</taxon>
        <taxon>Pterocarpus clade</taxon>
        <taxon>Arachis</taxon>
    </lineage>
</organism>